<dbReference type="GeneID" id="80554657"/>
<dbReference type="KEGG" id="vg:80554657"/>
<reference evidence="2" key="1">
    <citation type="submission" date="2021-02" db="EMBL/GenBank/DDBJ databases">
        <title>High-throughput sequencing identified novel Varicosavirus, Emaravirus and Deltapartitivirus from Vitis coignetiae.</title>
        <authorList>
            <person name="Nabeshima T."/>
            <person name="Abe J."/>
        </authorList>
    </citation>
    <scope>NUCLEOTIDE SEQUENCE</scope>
    <source>
        <strain evidence="2">H1</strain>
    </source>
</reference>
<protein>
    <submittedName>
        <fullName evidence="2">Uncharacterized protein</fullName>
    </submittedName>
</protein>
<dbReference type="EMBL" id="LC604720">
    <property type="protein sequence ID" value="BCS90312.1"/>
    <property type="molecule type" value="Viral_cRNA"/>
</dbReference>
<feature type="region of interest" description="Disordered" evidence="1">
    <location>
        <begin position="170"/>
        <end position="196"/>
    </location>
</feature>
<name>A0A830ZWZ1_9RHAB</name>
<evidence type="ECO:0000313" key="2">
    <source>
        <dbReference type="EMBL" id="BCS90312.1"/>
    </source>
</evidence>
<proteinExistence type="predicted"/>
<dbReference type="RefSeq" id="YP_010840937.1">
    <property type="nucleotide sequence ID" value="NC_079130.1"/>
</dbReference>
<organism evidence="2">
    <name type="scientific">Vitis varicosavirus</name>
    <dbReference type="NCBI Taxonomy" id="2812030"/>
    <lineage>
        <taxon>Viruses</taxon>
        <taxon>Riboviria</taxon>
        <taxon>Orthornavirae</taxon>
        <taxon>Negarnaviricota</taxon>
        <taxon>Haploviricotina</taxon>
        <taxon>Monjiviricetes</taxon>
        <taxon>Mononegavirales</taxon>
        <taxon>Rhabdoviridae</taxon>
        <taxon>Betarhabdovirinae</taxon>
        <taxon>Varicosavirus</taxon>
        <taxon>Varicosavirus vitis</taxon>
    </lineage>
</organism>
<evidence type="ECO:0000256" key="1">
    <source>
        <dbReference type="SAM" id="MobiDB-lite"/>
    </source>
</evidence>
<accession>A0A830ZWZ1</accession>
<sequence length="209" mass="23578">MSNPSRQHRKRSFSLVSVTDILQVQHCIDIIRDPGAHYPCTMDWIDLIKARKAAIERLRICIGKCSSPGTCAYHLNIGTRSPWTVKLSVIRPFVSWDDVTSLNLGCVAGDEVCWWCIRYIITSLNHMRALESLHSMRDCQNLPCQNEGFEDNYNRIETQGALVVRGDPDMEFQSSTEDGSDLVGTSGIRTPSIFSDPPEYIDLRCPKGE</sequence>